<evidence type="ECO:0000313" key="4">
    <source>
        <dbReference type="Ensembl" id="ENSCHIP00000033303.1"/>
    </source>
</evidence>
<name>A0A452G9V1_CAPHI</name>
<keyword evidence="1" id="KW-0028">Amino-acid biosynthesis</keyword>
<dbReference type="Ensembl" id="ENSCHIT00000041181.1">
    <property type="protein sequence ID" value="ENSCHIP00000033303.1"/>
    <property type="gene ID" value="ENSCHIG00000026920.1"/>
</dbReference>
<dbReference type="InterPro" id="IPR051857">
    <property type="entry name" value="Asn_synthetase_domain"/>
</dbReference>
<dbReference type="InterPro" id="IPR029055">
    <property type="entry name" value="Ntn_hydrolases_N"/>
</dbReference>
<keyword evidence="5" id="KW-1185">Reference proteome</keyword>
<dbReference type="OMA" id="CEDERGN"/>
<dbReference type="STRING" id="9925.ENSCHIP00000033303"/>
<evidence type="ECO:0000313" key="5">
    <source>
        <dbReference type="Proteomes" id="UP000291000"/>
    </source>
</evidence>
<keyword evidence="3" id="KW-0315">Glutamine amidotransferase</keyword>
<protein>
    <recommendedName>
        <fullName evidence="6">Glutamine amidotransferase type-2 domain-containing protein</fullName>
    </recommendedName>
</protein>
<evidence type="ECO:0000256" key="1">
    <source>
        <dbReference type="ARBA" id="ARBA00022605"/>
    </source>
</evidence>
<dbReference type="PANTHER" id="PTHR45937">
    <property type="entry name" value="ASPARAGINE SYNTHETASE DOMAIN-CONTAINING PROTEIN 1"/>
    <property type="match status" value="1"/>
</dbReference>
<dbReference type="Proteomes" id="UP000291000">
    <property type="component" value="Chromosome 4"/>
</dbReference>
<sequence>MCGICWAISFSVERFYLLCNLKRRGPIEVNSCQGPICEDERGNVLLWNREVFSGIKVQAEENDMQIMFHYLSSCKNESDILLLFSKVQGPCPFIYYQASSHSLWFGRDFLGHRSLLWHFRNLGKSFCLSLVGTQASGWQEVPASGIFRIDLKSVSISKSVVLKLYPWEYNSARGRRY</sequence>
<proteinExistence type="predicted"/>
<reference evidence="4" key="3">
    <citation type="submission" date="2025-09" db="UniProtKB">
        <authorList>
            <consortium name="Ensembl"/>
        </authorList>
    </citation>
    <scope>IDENTIFICATION</scope>
</reference>
<dbReference type="GO" id="GO:0006529">
    <property type="term" value="P:asparagine biosynthetic process"/>
    <property type="evidence" value="ECO:0007669"/>
    <property type="project" value="UniProtKB-KW"/>
</dbReference>
<organism evidence="4 5">
    <name type="scientific">Capra hircus</name>
    <name type="common">Goat</name>
    <dbReference type="NCBI Taxonomy" id="9925"/>
    <lineage>
        <taxon>Eukaryota</taxon>
        <taxon>Metazoa</taxon>
        <taxon>Chordata</taxon>
        <taxon>Craniata</taxon>
        <taxon>Vertebrata</taxon>
        <taxon>Euteleostomi</taxon>
        <taxon>Mammalia</taxon>
        <taxon>Eutheria</taxon>
        <taxon>Laurasiatheria</taxon>
        <taxon>Artiodactyla</taxon>
        <taxon>Ruminantia</taxon>
        <taxon>Pecora</taxon>
        <taxon>Bovidae</taxon>
        <taxon>Caprinae</taxon>
        <taxon>Capra</taxon>
    </lineage>
</organism>
<evidence type="ECO:0008006" key="6">
    <source>
        <dbReference type="Google" id="ProtNLM"/>
    </source>
</evidence>
<dbReference type="Gene3D" id="3.60.20.10">
    <property type="entry name" value="Glutamine Phosphoribosylpyrophosphate, subunit 1, domain 1"/>
    <property type="match status" value="1"/>
</dbReference>
<keyword evidence="2" id="KW-0061">Asparagine biosynthesis</keyword>
<dbReference type="EMBL" id="LWLT01000003">
    <property type="status" value="NOT_ANNOTATED_CDS"/>
    <property type="molecule type" value="Genomic_DNA"/>
</dbReference>
<evidence type="ECO:0000256" key="2">
    <source>
        <dbReference type="ARBA" id="ARBA00022888"/>
    </source>
</evidence>
<dbReference type="SUPFAM" id="SSF56235">
    <property type="entry name" value="N-terminal nucleophile aminohydrolases (Ntn hydrolases)"/>
    <property type="match status" value="1"/>
</dbReference>
<dbReference type="PANTHER" id="PTHR45937:SF1">
    <property type="entry name" value="ASPARAGINE SYNTHETASE DOMAIN-CONTAINING PROTEIN 1"/>
    <property type="match status" value="1"/>
</dbReference>
<dbReference type="GeneTree" id="ENSGT00390000012446"/>
<reference evidence="4" key="2">
    <citation type="submission" date="2025-08" db="UniProtKB">
        <authorList>
            <consortium name="Ensembl"/>
        </authorList>
    </citation>
    <scope>IDENTIFICATION</scope>
</reference>
<evidence type="ECO:0000256" key="3">
    <source>
        <dbReference type="ARBA" id="ARBA00022962"/>
    </source>
</evidence>
<reference evidence="4 5" key="1">
    <citation type="submission" date="2016-04" db="EMBL/GenBank/DDBJ databases">
        <title>Polished mammalian reference genomes with single-molecule sequencing and chromosome conformation capture applied to the Capra hircus genome.</title>
        <authorList>
            <person name="Bickhart D.M."/>
            <person name="Koren S."/>
            <person name="Rosen B."/>
            <person name="Hastie A."/>
            <person name="Liachko I."/>
            <person name="Sullivan S.T."/>
            <person name="Burton J."/>
            <person name="Sayre B.L."/>
            <person name="Huson H.J."/>
            <person name="Lee J."/>
            <person name="Lam E."/>
            <person name="Kelley C.M."/>
            <person name="Hutchison J.L."/>
            <person name="Zhou Y."/>
            <person name="Sun J."/>
            <person name="Crisa A."/>
            <person name="Schwartz J.C."/>
            <person name="Hammond J.A."/>
            <person name="Schroeder S.G."/>
            <person name="Liu G.E."/>
            <person name="Dunham M."/>
            <person name="Shendure J."/>
            <person name="Sonstegard T.S."/>
            <person name="Phillippy A.M."/>
            <person name="Van Tassell C.P."/>
            <person name="Smith T.P."/>
        </authorList>
    </citation>
    <scope>NUCLEOTIDE SEQUENCE [LARGE SCALE GENOMIC DNA]</scope>
</reference>
<dbReference type="AlphaFoldDB" id="A0A452G9V1"/>
<accession>A0A452G9V1</accession>